<dbReference type="PANTHER" id="PTHR43757">
    <property type="entry name" value="AMINOMETHYLTRANSFERASE"/>
    <property type="match status" value="1"/>
</dbReference>
<dbReference type="InterPro" id="IPR027266">
    <property type="entry name" value="TrmE/GcvT-like"/>
</dbReference>
<dbReference type="InterPro" id="IPR013977">
    <property type="entry name" value="GcvT_C"/>
</dbReference>
<feature type="domain" description="GCVT N-terminal" evidence="2">
    <location>
        <begin position="79"/>
        <end position="284"/>
    </location>
</feature>
<dbReference type="GO" id="GO:0008168">
    <property type="term" value="F:methyltransferase activity"/>
    <property type="evidence" value="ECO:0007669"/>
    <property type="project" value="UniProtKB-KW"/>
</dbReference>
<organism evidence="4 5">
    <name type="scientific">Roseovarius aestuarii</name>
    <dbReference type="NCBI Taxonomy" id="475083"/>
    <lineage>
        <taxon>Bacteria</taxon>
        <taxon>Pseudomonadati</taxon>
        <taxon>Pseudomonadota</taxon>
        <taxon>Alphaproteobacteria</taxon>
        <taxon>Rhodobacterales</taxon>
        <taxon>Roseobacteraceae</taxon>
        <taxon>Roseovarius</taxon>
    </lineage>
</organism>
<dbReference type="Pfam" id="PF01571">
    <property type="entry name" value="GCV_T"/>
    <property type="match status" value="1"/>
</dbReference>
<gene>
    <name evidence="4" type="primary">dmdA_4</name>
    <name evidence="4" type="ORF">ROA7745_01212</name>
</gene>
<keyword evidence="5" id="KW-1185">Reference proteome</keyword>
<evidence type="ECO:0000313" key="5">
    <source>
        <dbReference type="Proteomes" id="UP000193224"/>
    </source>
</evidence>
<dbReference type="OrthoDB" id="9772660at2"/>
<dbReference type="PANTHER" id="PTHR43757:SF2">
    <property type="entry name" value="AMINOMETHYLTRANSFERASE, MITOCHONDRIAL"/>
    <property type="match status" value="1"/>
</dbReference>
<sequence>MKCSSDGKTRDLVTTMPGAGWDFGIDRHPYFEHERPLGPHYCVYNRRLMACELDALPTEEGYWLLRTRAALLHTGEWPLEFRGPDAEKLLDYLFVNDVRKVKPGRCGYGIACFDNGGLIVDGVFLRLAQDRFWYAQADGDFVNWARAHAKGMDVTISDPQVYVSQVQGPNSMAILADAATGGMPDPFTYFGGAQVDFGGQTVWITRTGYTNELGWEFYTEPHHDADALWAHLSKAGAPHGLQIFGLDSMNIRRIEAGILNAGSDFDGTTTPYDVGLGRFVAADKGDFIGKAALEAASITKRLHGIICQDGQPMVNGRVEWQKDVAGRITCGAISPYLGRGIGMALMDSDEAAAGTQIRVEGTDGQMHDATLCEMPFYDRACAIPRGKLVDIPERSG</sequence>
<dbReference type="Pfam" id="PF08669">
    <property type="entry name" value="GCV_T_C"/>
    <property type="match status" value="1"/>
</dbReference>
<reference evidence="4 5" key="1">
    <citation type="submission" date="2017-03" db="EMBL/GenBank/DDBJ databases">
        <authorList>
            <person name="Afonso C.L."/>
            <person name="Miller P.J."/>
            <person name="Scott M.A."/>
            <person name="Spackman E."/>
            <person name="Goraichik I."/>
            <person name="Dimitrov K.M."/>
            <person name="Suarez D.L."/>
            <person name="Swayne D.E."/>
        </authorList>
    </citation>
    <scope>NUCLEOTIDE SEQUENCE [LARGE SCALE GENOMIC DNA]</scope>
    <source>
        <strain evidence="4 5">CECT 7745</strain>
    </source>
</reference>
<dbReference type="Proteomes" id="UP000193224">
    <property type="component" value="Unassembled WGS sequence"/>
</dbReference>
<evidence type="ECO:0000256" key="1">
    <source>
        <dbReference type="PIRSR" id="PIRSR006487-1"/>
    </source>
</evidence>
<proteinExistence type="predicted"/>
<dbReference type="SUPFAM" id="SSF101790">
    <property type="entry name" value="Aminomethyltransferase beta-barrel domain"/>
    <property type="match status" value="1"/>
</dbReference>
<evidence type="ECO:0000259" key="2">
    <source>
        <dbReference type="Pfam" id="PF01571"/>
    </source>
</evidence>
<protein>
    <submittedName>
        <fullName evidence="4">Dimethylsulfonioproprionate demethylase DmdA</fullName>
        <ecNumber evidence="4">2.1.1.269</ecNumber>
    </submittedName>
</protein>
<dbReference type="InterPro" id="IPR029043">
    <property type="entry name" value="GcvT/YgfZ_C"/>
</dbReference>
<dbReference type="GO" id="GO:0032259">
    <property type="term" value="P:methylation"/>
    <property type="evidence" value="ECO:0007669"/>
    <property type="project" value="UniProtKB-KW"/>
</dbReference>
<feature type="domain" description="Aminomethyltransferase C-terminal" evidence="3">
    <location>
        <begin position="300"/>
        <end position="378"/>
    </location>
</feature>
<dbReference type="RefSeq" id="WP_085799352.1">
    <property type="nucleotide sequence ID" value="NZ_FWXB01000003.1"/>
</dbReference>
<dbReference type="InterPro" id="IPR028896">
    <property type="entry name" value="GcvT/YgfZ/DmdA"/>
</dbReference>
<dbReference type="EMBL" id="FWXB01000003">
    <property type="protein sequence ID" value="SMC11399.1"/>
    <property type="molecule type" value="Genomic_DNA"/>
</dbReference>
<accession>A0A1X7BQC3</accession>
<dbReference type="Gene3D" id="3.30.1360.120">
    <property type="entry name" value="Probable tRNA modification gtpase trme, domain 1"/>
    <property type="match status" value="1"/>
</dbReference>
<keyword evidence="4" id="KW-0808">Transferase</keyword>
<evidence type="ECO:0000259" key="3">
    <source>
        <dbReference type="Pfam" id="PF08669"/>
    </source>
</evidence>
<feature type="binding site" evidence="1">
    <location>
        <position position="216"/>
    </location>
    <ligand>
        <name>substrate</name>
    </ligand>
</feature>
<name>A0A1X7BQC3_9RHOB</name>
<keyword evidence="4" id="KW-0489">Methyltransferase</keyword>
<evidence type="ECO:0000313" key="4">
    <source>
        <dbReference type="EMBL" id="SMC11399.1"/>
    </source>
</evidence>
<dbReference type="PIRSF" id="PIRSF006487">
    <property type="entry name" value="GcvT"/>
    <property type="match status" value="1"/>
</dbReference>
<dbReference type="EC" id="2.1.1.269" evidence="4"/>
<dbReference type="SUPFAM" id="SSF103025">
    <property type="entry name" value="Folate-binding domain"/>
    <property type="match status" value="1"/>
</dbReference>
<dbReference type="AlphaFoldDB" id="A0A1X7BQC3"/>
<dbReference type="InterPro" id="IPR006222">
    <property type="entry name" value="GCVT_N"/>
</dbReference>